<name>A0ABP8N5F9_9BACT</name>
<reference evidence="2" key="1">
    <citation type="journal article" date="2019" name="Int. J. Syst. Evol. Microbiol.">
        <title>The Global Catalogue of Microorganisms (GCM) 10K type strain sequencing project: providing services to taxonomists for standard genome sequencing and annotation.</title>
        <authorList>
            <consortium name="The Broad Institute Genomics Platform"/>
            <consortium name="The Broad Institute Genome Sequencing Center for Infectious Disease"/>
            <person name="Wu L."/>
            <person name="Ma J."/>
        </authorList>
    </citation>
    <scope>NUCLEOTIDE SEQUENCE [LARGE SCALE GENOMIC DNA]</scope>
    <source>
        <strain evidence="2">JCM 32105</strain>
    </source>
</reference>
<sequence length="1030" mass="108624">MTCPTNIDFELGDLSIWNYYIGSCCPSGVPSIGAAPVAPIACRHTLVNATGLVGCAGGATDPVGGFPILPPGGGSYAFRLGNNGTSAQAERATYFVNVPSSVSNYSLVYRYATVLQDPGHPAAQQPRFIVRAYDSATLAPIPCADYSYVVNASLPGFITVGSGSASIRYLPWSTGVIDLSGMGGSTVGIEFTTADCSQGGHYGYAYIDLSCGLFQVSTTACDTLTPPVLTAPPGFASYAWYDSATFSILYGTNDTLIVTPFPSSPTTIAVILTPYTGFGCPDTLYTTIKPAHLALHPSNDTAICLGRSTTLYPNATDVAIPLTYSWAPATGLSCTTCANPVASPTVTTAYTVTVTNTSSCTRTHVFNVSILPNVTTTVTVDTPTCNGYNNGSATVLPTSGTGPYVYSWSTAPPQSTATATGLTAGSYTVIVMDAKGCMDTNVAVLLNPAPRIISIATSTNPTTCGGADGTIVIGGMIVPDTTYTVSYKINGIPQTQVVTAGPTGQVTLNALIAGVYSDITIILAACPYNVIGPLTLVDPPAPDLGGVTSNSYVCEGDTLKLFASSATTGVSWSWEGPAGFISTLQNPMIYPATLANTGVYSVTVSKNNCFNYSSTYVEVRVRPIPSASSNAPVCSGDTLFLYSSSSNGATSYSWTGPGTYSSVDEDPYIAHVQTVSTGVYTVNVTLNGCTVPTTVNVVVNQTPDAPIGPDTNYCQYDLAIPFSVAGTNLLWYTSAEGGTGISTAPTPSTALGGVESWYVTQTSAEGCVSDRRKISARIWTMPYPDLSLTDKVSCIGKYMTFTLNNVGEGVDGYTWYFEPNDSIKNVNPVYHSFNNTGSFVVNVNAYYKYCRDTTLNTQVDIFPYASFDLGPDTSICKGSNAIQLSAKRFSSTGGVSWLWNTGETTQSIQIVAPGVYFVKASLHGCETTDSILVSDDCYIDIPNVFSPNGDGMNDYFFPRQLLSKGLTAFKIDIYNRWGQQVFSGNALDGRGWDGNFNGVAQPEGVYIYVIDAEFRDGQKENHKGNVTLLR</sequence>
<dbReference type="InterPro" id="IPR035986">
    <property type="entry name" value="PKD_dom_sf"/>
</dbReference>
<dbReference type="RefSeq" id="WP_345078502.1">
    <property type="nucleotide sequence ID" value="NZ_BAABFA010000005.1"/>
</dbReference>
<dbReference type="Pfam" id="PF13573">
    <property type="entry name" value="SprB"/>
    <property type="match status" value="1"/>
</dbReference>
<dbReference type="Pfam" id="PF13585">
    <property type="entry name" value="CHU_C"/>
    <property type="match status" value="1"/>
</dbReference>
<comment type="caution">
    <text evidence="1">The sequence shown here is derived from an EMBL/GenBank/DDBJ whole genome shotgun (WGS) entry which is preliminary data.</text>
</comment>
<accession>A0ABP8N5F9</accession>
<dbReference type="SUPFAM" id="SSF49299">
    <property type="entry name" value="PKD domain"/>
    <property type="match status" value="1"/>
</dbReference>
<proteinExistence type="predicted"/>
<evidence type="ECO:0008006" key="3">
    <source>
        <dbReference type="Google" id="ProtNLM"/>
    </source>
</evidence>
<evidence type="ECO:0000313" key="1">
    <source>
        <dbReference type="EMBL" id="GAA4461641.1"/>
    </source>
</evidence>
<dbReference type="InterPro" id="IPR013783">
    <property type="entry name" value="Ig-like_fold"/>
</dbReference>
<dbReference type="InterPro" id="IPR026341">
    <property type="entry name" value="T9SS_type_B"/>
</dbReference>
<organism evidence="1 2">
    <name type="scientific">Nemorincola caseinilytica</name>
    <dbReference type="NCBI Taxonomy" id="2054315"/>
    <lineage>
        <taxon>Bacteria</taxon>
        <taxon>Pseudomonadati</taxon>
        <taxon>Bacteroidota</taxon>
        <taxon>Chitinophagia</taxon>
        <taxon>Chitinophagales</taxon>
        <taxon>Chitinophagaceae</taxon>
        <taxon>Nemorincola</taxon>
    </lineage>
</organism>
<dbReference type="InterPro" id="IPR025667">
    <property type="entry name" value="SprB_repeat"/>
</dbReference>
<dbReference type="Gene3D" id="2.60.40.740">
    <property type="match status" value="1"/>
</dbReference>
<gene>
    <name evidence="1" type="ORF">GCM10023093_06630</name>
</gene>
<dbReference type="Gene3D" id="2.60.40.10">
    <property type="entry name" value="Immunoglobulins"/>
    <property type="match status" value="2"/>
</dbReference>
<dbReference type="Proteomes" id="UP001500067">
    <property type="component" value="Unassembled WGS sequence"/>
</dbReference>
<protein>
    <recommendedName>
        <fullName evidence="3">Gliding motility-associated C-terminal domain-containing protein</fullName>
    </recommendedName>
</protein>
<keyword evidence="2" id="KW-1185">Reference proteome</keyword>
<dbReference type="EMBL" id="BAABFA010000005">
    <property type="protein sequence ID" value="GAA4461641.1"/>
    <property type="molecule type" value="Genomic_DNA"/>
</dbReference>
<dbReference type="NCBIfam" id="TIGR04131">
    <property type="entry name" value="Bac_Flav_CTERM"/>
    <property type="match status" value="1"/>
</dbReference>
<evidence type="ECO:0000313" key="2">
    <source>
        <dbReference type="Proteomes" id="UP001500067"/>
    </source>
</evidence>